<dbReference type="PANTHER" id="PTHR43685:SF3">
    <property type="entry name" value="SLR2126 PROTEIN"/>
    <property type="match status" value="1"/>
</dbReference>
<dbReference type="AlphaFoldDB" id="A0A543J5I2"/>
<dbReference type="EMBL" id="VFPP01000001">
    <property type="protein sequence ID" value="TQM78094.1"/>
    <property type="molecule type" value="Genomic_DNA"/>
</dbReference>
<evidence type="ECO:0000313" key="4">
    <source>
        <dbReference type="EMBL" id="TQM78094.1"/>
    </source>
</evidence>
<dbReference type="PANTHER" id="PTHR43685">
    <property type="entry name" value="GLYCOSYLTRANSFERASE"/>
    <property type="match status" value="1"/>
</dbReference>
<dbReference type="GO" id="GO:0016740">
    <property type="term" value="F:transferase activity"/>
    <property type="evidence" value="ECO:0007669"/>
    <property type="project" value="UniProtKB-KW"/>
</dbReference>
<comment type="caution">
    <text evidence="4">The sequence shown here is derived from an EMBL/GenBank/DDBJ whole genome shotgun (WGS) entry which is preliminary data.</text>
</comment>
<dbReference type="InterPro" id="IPR050834">
    <property type="entry name" value="Glycosyltransf_2"/>
</dbReference>
<reference evidence="4 5" key="1">
    <citation type="submission" date="2019-06" db="EMBL/GenBank/DDBJ databases">
        <title>Sequencing the genomes of 1000 actinobacteria strains.</title>
        <authorList>
            <person name="Klenk H.-P."/>
        </authorList>
    </citation>
    <scope>NUCLEOTIDE SEQUENCE [LARGE SCALE GENOMIC DNA]</scope>
    <source>
        <strain evidence="4 5">DSM 45456</strain>
    </source>
</reference>
<protein>
    <submittedName>
        <fullName evidence="4">Glycosyltransferase involved in cell wall biosynthesis</fullName>
    </submittedName>
</protein>
<dbReference type="Pfam" id="PF02709">
    <property type="entry name" value="Glyco_transf_7C"/>
    <property type="match status" value="1"/>
</dbReference>
<name>A0A543J5I2_9PSEU</name>
<feature type="domain" description="Galactosyltransferase C-terminal" evidence="3">
    <location>
        <begin position="174"/>
        <end position="223"/>
    </location>
</feature>
<sequence length="402" mass="44842">MPPRISVVIPTYNRAELLRRTLDSLTDQTLPPDDFDVVVADDGSHDHTADVVTTYQNRLHLHYHHQPDHGRRVAHARNAGARLTTAPVLAFLDSGTLAGPDFTRAHADAHTTHPVLNLGYVHGYRPWDPTPGLADALTTRTPKQLHHDFQHHPGFRDIRHEPLAAVDFQPDRLPFPWLYAWGMNLSVRRTDFDAVGGFDERFTSWGTEDIELGYRLRRHGLATRFDLTAWAVEPPHDRDTGEMLAGAKRTMRQFLDQTHEPDVELVWAALERDDPLIAEAEHHALTAWTDRARTLDVRPEIEHHAADAGGPVCVIGCGDDIPDLPDGSVLIDFDADVLEKAAGPHERHHAIGLQVPLPDNAVQRVVVTSRLAGLWRTWGDVITAEAGRVGREAPRVVAEPLT</sequence>
<dbReference type="InterPro" id="IPR001173">
    <property type="entry name" value="Glyco_trans_2-like"/>
</dbReference>
<proteinExistence type="predicted"/>
<feature type="domain" description="Glycosyltransferase 2-like" evidence="2">
    <location>
        <begin position="6"/>
        <end position="114"/>
    </location>
</feature>
<dbReference type="Gene3D" id="3.90.550.10">
    <property type="entry name" value="Spore Coat Polysaccharide Biosynthesis Protein SpsA, Chain A"/>
    <property type="match status" value="1"/>
</dbReference>
<gene>
    <name evidence="4" type="ORF">FHX81_0343</name>
</gene>
<dbReference type="InterPro" id="IPR027791">
    <property type="entry name" value="Galactosyl_T_C"/>
</dbReference>
<evidence type="ECO:0000259" key="3">
    <source>
        <dbReference type="Pfam" id="PF02709"/>
    </source>
</evidence>
<dbReference type="RefSeq" id="WP_170231883.1">
    <property type="nucleotide sequence ID" value="NZ_VFPP01000001.1"/>
</dbReference>
<keyword evidence="1 4" id="KW-0808">Transferase</keyword>
<evidence type="ECO:0000256" key="1">
    <source>
        <dbReference type="ARBA" id="ARBA00022679"/>
    </source>
</evidence>
<evidence type="ECO:0000313" key="5">
    <source>
        <dbReference type="Proteomes" id="UP000316628"/>
    </source>
</evidence>
<dbReference type="Pfam" id="PF00535">
    <property type="entry name" value="Glycos_transf_2"/>
    <property type="match status" value="1"/>
</dbReference>
<dbReference type="InterPro" id="IPR029044">
    <property type="entry name" value="Nucleotide-diphossugar_trans"/>
</dbReference>
<keyword evidence="5" id="KW-1185">Reference proteome</keyword>
<accession>A0A543J5I2</accession>
<dbReference type="SUPFAM" id="SSF53448">
    <property type="entry name" value="Nucleotide-diphospho-sugar transferases"/>
    <property type="match status" value="1"/>
</dbReference>
<evidence type="ECO:0000259" key="2">
    <source>
        <dbReference type="Pfam" id="PF00535"/>
    </source>
</evidence>
<dbReference type="Proteomes" id="UP000316628">
    <property type="component" value="Unassembled WGS sequence"/>
</dbReference>
<organism evidence="4 5">
    <name type="scientific">Saccharothrix saharensis</name>
    <dbReference type="NCBI Taxonomy" id="571190"/>
    <lineage>
        <taxon>Bacteria</taxon>
        <taxon>Bacillati</taxon>
        <taxon>Actinomycetota</taxon>
        <taxon>Actinomycetes</taxon>
        <taxon>Pseudonocardiales</taxon>
        <taxon>Pseudonocardiaceae</taxon>
        <taxon>Saccharothrix</taxon>
    </lineage>
</organism>